<keyword evidence="2" id="KW-0378">Hydrolase</keyword>
<dbReference type="InterPro" id="IPR029058">
    <property type="entry name" value="AB_hydrolase_fold"/>
</dbReference>
<keyword evidence="1" id="KW-0732">Signal</keyword>
<evidence type="ECO:0000256" key="3">
    <source>
        <dbReference type="SAM" id="MobiDB-lite"/>
    </source>
</evidence>
<dbReference type="NCBIfam" id="TIGR01840">
    <property type="entry name" value="esterase_phb"/>
    <property type="match status" value="1"/>
</dbReference>
<dbReference type="InterPro" id="IPR010126">
    <property type="entry name" value="Esterase_phb"/>
</dbReference>
<evidence type="ECO:0000256" key="1">
    <source>
        <dbReference type="ARBA" id="ARBA00022729"/>
    </source>
</evidence>
<dbReference type="Pfam" id="PF10503">
    <property type="entry name" value="Esterase_PHB"/>
    <property type="match status" value="1"/>
</dbReference>
<reference evidence="4 5" key="1">
    <citation type="submission" date="2020-04" db="EMBL/GenBank/DDBJ databases">
        <authorList>
            <person name="De Canck E."/>
        </authorList>
    </citation>
    <scope>NUCLEOTIDE SEQUENCE [LARGE SCALE GENOMIC DNA]</scope>
    <source>
        <strain evidence="4 5">LMG 28614</strain>
    </source>
</reference>
<name>A0A6S7B8B3_9BURK</name>
<dbReference type="AlphaFoldDB" id="A0A6S7B8B3"/>
<dbReference type="Gene3D" id="3.40.50.1820">
    <property type="entry name" value="alpha/beta hydrolase"/>
    <property type="match status" value="1"/>
</dbReference>
<sequence length="388" mass="41603">MNMNEDFLKSMKDAFELLRTKGPNEATAAVQRALAGVNAQAGRAPIPPMPAAASDWAQSWAQVRTQAQAQAQGQAHAQTHPRPNSHAPAPYTFDAETPGTFSTHTFSNSAGQRQYKLYVPAVYNNEPVPLIVMLHGCTQNADDFAAGTRMNEMAERHGFIVVYPNQSQAANRSTCWNWFKPADQQRDHGEPSLIAGITREVMTRYRIDAARIYVAGLSAGGAMADVMLKTSPDLYAAACVHSGLAYGCAKDLPSALAAMKGGKPQRNRSRAAPQRPLIVFHGEADTTVHPSNAVELVACFDAGTTISMPSAAASAPGNRRGATLQRLVAANGVEAEYWSIHGAGHAWAGGSQRGSYTDPAGPDATAEMLRFFLAHPHPHYAPLRGRFS</sequence>
<dbReference type="SUPFAM" id="SSF53474">
    <property type="entry name" value="alpha/beta-Hydrolases"/>
    <property type="match status" value="1"/>
</dbReference>
<dbReference type="Proteomes" id="UP000494365">
    <property type="component" value="Unassembled WGS sequence"/>
</dbReference>
<evidence type="ECO:0000313" key="4">
    <source>
        <dbReference type="EMBL" id="CAB3791158.1"/>
    </source>
</evidence>
<proteinExistence type="predicted"/>
<organism evidence="4 5">
    <name type="scientific">Paraburkholderia ultramafica</name>
    <dbReference type="NCBI Taxonomy" id="1544867"/>
    <lineage>
        <taxon>Bacteria</taxon>
        <taxon>Pseudomonadati</taxon>
        <taxon>Pseudomonadota</taxon>
        <taxon>Betaproteobacteria</taxon>
        <taxon>Burkholderiales</taxon>
        <taxon>Burkholderiaceae</taxon>
        <taxon>Paraburkholderia</taxon>
    </lineage>
</organism>
<gene>
    <name evidence="4" type="ORF">LMG28614_03237</name>
</gene>
<dbReference type="RefSeq" id="WP_175150506.1">
    <property type="nucleotide sequence ID" value="NZ_CADIKK010000014.1"/>
</dbReference>
<dbReference type="InterPro" id="IPR050955">
    <property type="entry name" value="Plant_Biomass_Hydrol_Est"/>
</dbReference>
<dbReference type="EMBL" id="CADIKK010000014">
    <property type="protein sequence ID" value="CAB3791158.1"/>
    <property type="molecule type" value="Genomic_DNA"/>
</dbReference>
<dbReference type="PANTHER" id="PTHR43037:SF1">
    <property type="entry name" value="BLL1128 PROTEIN"/>
    <property type="match status" value="1"/>
</dbReference>
<dbReference type="GO" id="GO:0016787">
    <property type="term" value="F:hydrolase activity"/>
    <property type="evidence" value="ECO:0007669"/>
    <property type="project" value="UniProtKB-KW"/>
</dbReference>
<evidence type="ECO:0008006" key="6">
    <source>
        <dbReference type="Google" id="ProtNLM"/>
    </source>
</evidence>
<feature type="compositionally biased region" description="Low complexity" evidence="3">
    <location>
        <begin position="62"/>
        <end position="78"/>
    </location>
</feature>
<evidence type="ECO:0000256" key="2">
    <source>
        <dbReference type="ARBA" id="ARBA00022801"/>
    </source>
</evidence>
<protein>
    <recommendedName>
        <fullName evidence="6">Poly(3-hydroxyalkanoate) depolymerase</fullName>
    </recommendedName>
</protein>
<dbReference type="PANTHER" id="PTHR43037">
    <property type="entry name" value="UNNAMED PRODUCT-RELATED"/>
    <property type="match status" value="1"/>
</dbReference>
<keyword evidence="5" id="KW-1185">Reference proteome</keyword>
<feature type="region of interest" description="Disordered" evidence="3">
    <location>
        <begin position="62"/>
        <end position="100"/>
    </location>
</feature>
<evidence type="ECO:0000313" key="5">
    <source>
        <dbReference type="Proteomes" id="UP000494365"/>
    </source>
</evidence>
<accession>A0A6S7B8B3</accession>
<dbReference type="GO" id="GO:0005576">
    <property type="term" value="C:extracellular region"/>
    <property type="evidence" value="ECO:0007669"/>
    <property type="project" value="InterPro"/>
</dbReference>